<sequence>MKELYFGQGRIILVGVSNNINLKDIKNKIKKLIQNKLSS</sequence>
<evidence type="ECO:0000313" key="1">
    <source>
        <dbReference type="EMBL" id="QPI16787.1"/>
    </source>
</evidence>
<accession>A0A7S9SUV9</accession>
<gene>
    <name evidence="1" type="ORF">NIOZUU159_00282</name>
</gene>
<name>A0A7S9SUV9_9VIRU</name>
<dbReference type="EMBL" id="MW030603">
    <property type="protein sequence ID" value="QPI16787.1"/>
    <property type="molecule type" value="Genomic_DNA"/>
</dbReference>
<proteinExistence type="predicted"/>
<protein>
    <submittedName>
        <fullName evidence="1">Uncharacterized protein</fullName>
    </submittedName>
</protein>
<organism evidence="1">
    <name type="scientific">Virus NIOZ-UU159</name>
    <dbReference type="NCBI Taxonomy" id="2763270"/>
    <lineage>
        <taxon>Viruses</taxon>
    </lineage>
</organism>
<reference evidence="1" key="1">
    <citation type="submission" date="2020-08" db="EMBL/GenBank/DDBJ databases">
        <title>Bridging the membrane lipid divide: bacteria of the FCB group superphylum have the potential to synthesize archaeal ether lipids.</title>
        <authorList>
            <person name="Villanueva L."/>
            <person name="von Meijenfeldt F.A.B."/>
            <person name="Westbye A.B."/>
            <person name="Yadav S."/>
            <person name="Hopmans E.C."/>
            <person name="Dutilh B.E."/>
            <person name="Sinninghe Damste J.S."/>
        </authorList>
    </citation>
    <scope>NUCLEOTIDE SEQUENCE</scope>
    <source>
        <strain evidence="1">NIOZ-UU159</strain>
    </source>
</reference>